<feature type="signal peptide" evidence="2">
    <location>
        <begin position="1"/>
        <end position="23"/>
    </location>
</feature>
<dbReference type="OrthoDB" id="5867217at2759"/>
<dbReference type="Proteomes" id="UP000502823">
    <property type="component" value="Unassembled WGS sequence"/>
</dbReference>
<dbReference type="InParanoid" id="A0A6L2PN69"/>
<evidence type="ECO:0000259" key="4">
    <source>
        <dbReference type="PROSITE" id="PS51034"/>
    </source>
</evidence>
<evidence type="ECO:0000313" key="6">
    <source>
        <dbReference type="Proteomes" id="UP000502823"/>
    </source>
</evidence>
<name>A0A6L2PN69_COPFO</name>
<dbReference type="SMART" id="SM00241">
    <property type="entry name" value="ZP"/>
    <property type="match status" value="1"/>
</dbReference>
<sequence length="581" mass="63704">MGTWRFLSLLLAAVVIGRHVVRADDISTSSESASTVSETSSGSAEPSAPSASGPSGPSGLGFTGPSSVEDCDPDMIGFELVTGFVYSAPSDLLDSLPGTLMLTDCLEACQGNDSCQSVNYETGLCVLFKSNADSYPGALTRSQFPVFTIYAQKTCLGVKPCERAWCFDRVQAYQLAGYSRKQHVAASRQYCLELCLGEREFPCRSANYNNVTKECTLSDMDRLTVAGSGAFRAAPDTEYLENNCVEEPIKLCEFKKLSGRILKTVDSVYQDVGSADECRELCLNSPFRCHSYDYGDTGEMVCRLSHHSRATLADIQEPYLEVPEASTYELSSCYNVSIDCRAGDMVARIKTSKLFNGKIYAKGSPNSCVEDVRGSLEFELKMAYDDVECNVKQQGLGRYLNDVVIQHHDTIVTSSDLGLAVTCQYDLTNKSVSNEVDLGVKGDVRPALSEEVVVDSPNIAMKITHRYGGDLLPSAEVGDPLTLWFEILDRNSPYDMFVRELVAMDGVDSSEIVLIDSDGCPTDHFIMGPIYKSADSGKTNVSHLPGRYSDNYGPFLKNPTYHQCRAAFRVNATISMWIKYY</sequence>
<evidence type="ECO:0000313" key="5">
    <source>
        <dbReference type="EMBL" id="GFG31998.1"/>
    </source>
</evidence>
<organism evidence="5 6">
    <name type="scientific">Coptotermes formosanus</name>
    <name type="common">Formosan subterranean termite</name>
    <dbReference type="NCBI Taxonomy" id="36987"/>
    <lineage>
        <taxon>Eukaryota</taxon>
        <taxon>Metazoa</taxon>
        <taxon>Ecdysozoa</taxon>
        <taxon>Arthropoda</taxon>
        <taxon>Hexapoda</taxon>
        <taxon>Insecta</taxon>
        <taxon>Pterygota</taxon>
        <taxon>Neoptera</taxon>
        <taxon>Polyneoptera</taxon>
        <taxon>Dictyoptera</taxon>
        <taxon>Blattodea</taxon>
        <taxon>Blattoidea</taxon>
        <taxon>Termitoidae</taxon>
        <taxon>Rhinotermitidae</taxon>
        <taxon>Coptotermes</taxon>
    </lineage>
</organism>
<proteinExistence type="predicted"/>
<evidence type="ECO:0000256" key="1">
    <source>
        <dbReference type="SAM" id="MobiDB-lite"/>
    </source>
</evidence>
<evidence type="ECO:0000256" key="2">
    <source>
        <dbReference type="SAM" id="SignalP"/>
    </source>
</evidence>
<evidence type="ECO:0000259" key="3">
    <source>
        <dbReference type="PROSITE" id="PS50948"/>
    </source>
</evidence>
<feature type="chain" id="PRO_5027121696" description="ZP domain-containing protein" evidence="2">
    <location>
        <begin position="24"/>
        <end position="581"/>
    </location>
</feature>
<dbReference type="PANTHER" id="PTHR47327:SF2">
    <property type="entry name" value="FI18240P1-RELATED"/>
    <property type="match status" value="1"/>
</dbReference>
<dbReference type="Gene3D" id="3.50.4.10">
    <property type="entry name" value="Hepatocyte Growth Factor"/>
    <property type="match status" value="2"/>
</dbReference>
<dbReference type="InterPro" id="IPR001507">
    <property type="entry name" value="ZP_dom"/>
</dbReference>
<dbReference type="FunFam" id="3.50.4.10:FF:000009">
    <property type="entry name" value="GG11699"/>
    <property type="match status" value="1"/>
</dbReference>
<dbReference type="PROSITE" id="PS50948">
    <property type="entry name" value="PAN"/>
    <property type="match status" value="3"/>
</dbReference>
<dbReference type="EMBL" id="BLKM01011093">
    <property type="protein sequence ID" value="GFG31998.1"/>
    <property type="molecule type" value="Genomic_DNA"/>
</dbReference>
<reference evidence="6" key="1">
    <citation type="submission" date="2020-01" db="EMBL/GenBank/DDBJ databases">
        <title>Draft genome sequence of the Termite Coptotermes fromosanus.</title>
        <authorList>
            <person name="Itakura S."/>
            <person name="Yosikawa Y."/>
            <person name="Umezawa K."/>
        </authorList>
    </citation>
    <scope>NUCLEOTIDE SEQUENCE [LARGE SCALE GENOMIC DNA]</scope>
</reference>
<dbReference type="Pfam" id="PF00024">
    <property type="entry name" value="PAN_1"/>
    <property type="match status" value="3"/>
</dbReference>
<feature type="domain" description="Apple" evidence="3">
    <location>
        <begin position="71"/>
        <end position="155"/>
    </location>
</feature>
<accession>A0A6L2PN69</accession>
<evidence type="ECO:0008006" key="7">
    <source>
        <dbReference type="Google" id="ProtNLM"/>
    </source>
</evidence>
<comment type="caution">
    <text evidence="5">The sequence shown here is derived from an EMBL/GenBank/DDBJ whole genome shotgun (WGS) entry which is preliminary data.</text>
</comment>
<feature type="domain" description="Apple" evidence="3">
    <location>
        <begin position="161"/>
        <end position="244"/>
    </location>
</feature>
<gene>
    <name evidence="5" type="ORF">Cfor_08520</name>
</gene>
<dbReference type="SMART" id="SM00473">
    <property type="entry name" value="PAN_AP"/>
    <property type="match status" value="3"/>
</dbReference>
<dbReference type="SUPFAM" id="SSF57414">
    <property type="entry name" value="Hairpin loop containing domain-like"/>
    <property type="match status" value="2"/>
</dbReference>
<feature type="domain" description="ZP" evidence="4">
    <location>
        <begin position="339"/>
        <end position="581"/>
    </location>
</feature>
<keyword evidence="2" id="KW-0732">Signal</keyword>
<keyword evidence="6" id="KW-1185">Reference proteome</keyword>
<feature type="domain" description="Apple" evidence="3">
    <location>
        <begin position="252"/>
        <end position="333"/>
    </location>
</feature>
<dbReference type="CDD" id="cd01099">
    <property type="entry name" value="PAN_AP_HGF"/>
    <property type="match status" value="2"/>
</dbReference>
<protein>
    <recommendedName>
        <fullName evidence="7">ZP domain-containing protein</fullName>
    </recommendedName>
</protein>
<dbReference type="InterPro" id="IPR003609">
    <property type="entry name" value="Pan_app"/>
</dbReference>
<feature type="compositionally biased region" description="Low complexity" evidence="1">
    <location>
        <begin position="27"/>
        <end position="55"/>
    </location>
</feature>
<dbReference type="PROSITE" id="PS51034">
    <property type="entry name" value="ZP_2"/>
    <property type="match status" value="1"/>
</dbReference>
<dbReference type="AlphaFoldDB" id="A0A6L2PN69"/>
<dbReference type="InterPro" id="IPR052774">
    <property type="entry name" value="Celegans_DevNeuronal_Protein"/>
</dbReference>
<dbReference type="FunCoup" id="A0A6L2PN69">
    <property type="interactions" value="34"/>
</dbReference>
<dbReference type="Pfam" id="PF25057">
    <property type="entry name" value="CUT_N"/>
    <property type="match status" value="1"/>
</dbReference>
<feature type="region of interest" description="Disordered" evidence="1">
    <location>
        <begin position="27"/>
        <end position="64"/>
    </location>
</feature>
<dbReference type="GO" id="GO:0009653">
    <property type="term" value="P:anatomical structure morphogenesis"/>
    <property type="evidence" value="ECO:0007669"/>
    <property type="project" value="TreeGrafter"/>
</dbReference>
<dbReference type="PANTHER" id="PTHR47327">
    <property type="entry name" value="FI18240P1-RELATED"/>
    <property type="match status" value="1"/>
</dbReference>
<dbReference type="InterPro" id="IPR056953">
    <property type="entry name" value="CUT_N"/>
</dbReference>